<comment type="similarity">
    <text evidence="1 6">Belongs to the FHY3/FAR1 family.</text>
</comment>
<organism evidence="9 10">
    <name type="scientific">Dipteronia dyeriana</name>
    <dbReference type="NCBI Taxonomy" id="168575"/>
    <lineage>
        <taxon>Eukaryota</taxon>
        <taxon>Viridiplantae</taxon>
        <taxon>Streptophyta</taxon>
        <taxon>Embryophyta</taxon>
        <taxon>Tracheophyta</taxon>
        <taxon>Spermatophyta</taxon>
        <taxon>Magnoliopsida</taxon>
        <taxon>eudicotyledons</taxon>
        <taxon>Gunneridae</taxon>
        <taxon>Pentapetalae</taxon>
        <taxon>rosids</taxon>
        <taxon>malvids</taxon>
        <taxon>Sapindales</taxon>
        <taxon>Sapindaceae</taxon>
        <taxon>Hippocastanoideae</taxon>
        <taxon>Acereae</taxon>
        <taxon>Dipteronia</taxon>
    </lineage>
</organism>
<evidence type="ECO:0000256" key="5">
    <source>
        <dbReference type="PROSITE-ProRule" id="PRU00325"/>
    </source>
</evidence>
<dbReference type="SMART" id="SM00575">
    <property type="entry name" value="ZnF_PMZ"/>
    <property type="match status" value="1"/>
</dbReference>
<dbReference type="InterPro" id="IPR018289">
    <property type="entry name" value="MULE_transposase_dom"/>
</dbReference>
<comment type="subcellular location">
    <subcellularLocation>
        <location evidence="6">Nucleus</location>
    </subcellularLocation>
</comment>
<dbReference type="AlphaFoldDB" id="A0AAD9UBK2"/>
<comment type="function">
    <text evidence="6">Putative transcription activator involved in regulating light control of development.</text>
</comment>
<keyword evidence="2 6" id="KW-0479">Metal-binding</keyword>
<dbReference type="GO" id="GO:0006355">
    <property type="term" value="P:regulation of DNA-templated transcription"/>
    <property type="evidence" value="ECO:0007669"/>
    <property type="project" value="UniProtKB-UniRule"/>
</dbReference>
<reference evidence="9" key="1">
    <citation type="journal article" date="2023" name="Plant J.">
        <title>Genome sequences and population genomics provide insights into the demographic history, inbreeding, and mutation load of two 'living fossil' tree species of Dipteronia.</title>
        <authorList>
            <person name="Feng Y."/>
            <person name="Comes H.P."/>
            <person name="Chen J."/>
            <person name="Zhu S."/>
            <person name="Lu R."/>
            <person name="Zhang X."/>
            <person name="Li P."/>
            <person name="Qiu J."/>
            <person name="Olsen K.M."/>
            <person name="Qiu Y."/>
        </authorList>
    </citation>
    <scope>NUCLEOTIDE SEQUENCE</scope>
    <source>
        <strain evidence="9">KIB01</strain>
    </source>
</reference>
<sequence length="860" mass="98509">MELDLELPSHKQEKLETGSIADDDVMDGTDIIQVVDEDVNSPTTSEPVEEGCRPIAFNTVSGSEDQVNVNMVEANVVHKGVTCEPKNGLEFESKEAAYSFYREYARSVGFGITIKASRRSKKSGKFIDVKIACSRFGSKRESSTTTNPRSCPKTGCKAGMHMKRRPDEKWVIYSFVKEHNHDICPDDFCHAIRGRNKQSGVLACQKKHLQLVLDDGDLEVMLEHFMCMEDGNPNFFYAIDLDNEKCLRNVFWVDAKGRHDYCNFYDVVFFDTFYVRNKYKIPCVPIIGVNHHFQFILLGCALIGDENASSFVWLMRTWLKAVGGQAPKVIITDQDKILNEAVADVFPNTWHCFCLWHVLSKIPENLGCVVNQFENFMGKFNKCIYRSWTDEQFEKRWWKMVENFEMREIEWVHSLYEDRKKWVPTYLQNTFLAGMSTPERSGSITSFFDKYMSRDATFKEFIDSYKAFLLDRYEMEAEADSETQNKQPGLRSLSEFEKQMSTIYTDTIFKKFQVEVLGAVSCHLQKESEDGTTVVFRVDDFEERQNFYVAWNEAELDICCLCHSFEYRGFLCKHAILVLQMSGFSDIPPHYIMKRWTKDAKIGQTVTETSSRLPYRVQRFNDICKRAIRLGEEGSLSQEAYHIALQALEEALKHCMGMNNSVRGVLEANSMSAQGFLGIEEENCGNSKAKSSKKKKMYKKRKVNSEPGRTVMGLQDSSQQMEQMHSRAHTLTNSYVTQQNRQEMEAGSRAPILDSYYTSQHNLQGVGQLDSISPIRDVYYANQQDMQGLGQLHSMSARVGHYGTQQSMQGLLQGQLGFRGPVIQGCFDIQESLQDMGHSAVSAQFNSITSKHLHEKHLSR</sequence>
<evidence type="ECO:0000313" key="10">
    <source>
        <dbReference type="Proteomes" id="UP001280121"/>
    </source>
</evidence>
<feature type="region of interest" description="Disordered" evidence="7">
    <location>
        <begin position="686"/>
        <end position="711"/>
    </location>
</feature>
<comment type="caution">
    <text evidence="9">The sequence shown here is derived from an EMBL/GenBank/DDBJ whole genome shotgun (WGS) entry which is preliminary data.</text>
</comment>
<evidence type="ECO:0000256" key="2">
    <source>
        <dbReference type="ARBA" id="ARBA00022723"/>
    </source>
</evidence>
<dbReference type="Pfam" id="PF04434">
    <property type="entry name" value="SWIM"/>
    <property type="match status" value="1"/>
</dbReference>
<keyword evidence="10" id="KW-1185">Reference proteome</keyword>
<dbReference type="EMBL" id="JANJYI010000005">
    <property type="protein sequence ID" value="KAK2651216.1"/>
    <property type="molecule type" value="Genomic_DNA"/>
</dbReference>
<dbReference type="PROSITE" id="PS50966">
    <property type="entry name" value="ZF_SWIM"/>
    <property type="match status" value="1"/>
</dbReference>
<feature type="compositionally biased region" description="Basic residues" evidence="7">
    <location>
        <begin position="690"/>
        <end position="702"/>
    </location>
</feature>
<evidence type="ECO:0000313" key="9">
    <source>
        <dbReference type="EMBL" id="KAK2651216.1"/>
    </source>
</evidence>
<evidence type="ECO:0000256" key="1">
    <source>
        <dbReference type="ARBA" id="ARBA00005889"/>
    </source>
</evidence>
<keyword evidence="4 6" id="KW-0862">Zinc</keyword>
<evidence type="ECO:0000256" key="4">
    <source>
        <dbReference type="ARBA" id="ARBA00022833"/>
    </source>
</evidence>
<dbReference type="InterPro" id="IPR007527">
    <property type="entry name" value="Znf_SWIM"/>
</dbReference>
<dbReference type="Pfam" id="PF10551">
    <property type="entry name" value="MULE"/>
    <property type="match status" value="1"/>
</dbReference>
<dbReference type="PANTHER" id="PTHR31669:SF280">
    <property type="entry name" value="PROTEIN FAR1-RELATED SEQUENCE 2"/>
    <property type="match status" value="1"/>
</dbReference>
<accession>A0AAD9UBK2</accession>
<keyword evidence="6" id="KW-0539">Nucleus</keyword>
<evidence type="ECO:0000256" key="6">
    <source>
        <dbReference type="RuleBase" id="RU367018"/>
    </source>
</evidence>
<feature type="domain" description="SWIM-type" evidence="8">
    <location>
        <begin position="547"/>
        <end position="583"/>
    </location>
</feature>
<protein>
    <recommendedName>
        <fullName evidence="6">Protein FAR1-RELATED SEQUENCE</fullName>
    </recommendedName>
</protein>
<keyword evidence="3 5" id="KW-0863">Zinc-finger</keyword>
<dbReference type="InterPro" id="IPR031052">
    <property type="entry name" value="FHY3/FAR1"/>
</dbReference>
<dbReference type="GO" id="GO:0005634">
    <property type="term" value="C:nucleus"/>
    <property type="evidence" value="ECO:0007669"/>
    <property type="project" value="UniProtKB-SubCell"/>
</dbReference>
<dbReference type="PANTHER" id="PTHR31669">
    <property type="entry name" value="PROTEIN FAR1-RELATED SEQUENCE 10-RELATED"/>
    <property type="match status" value="1"/>
</dbReference>
<evidence type="ECO:0000256" key="3">
    <source>
        <dbReference type="ARBA" id="ARBA00022771"/>
    </source>
</evidence>
<name>A0AAD9UBK2_9ROSI</name>
<dbReference type="Pfam" id="PF03101">
    <property type="entry name" value="FAR1"/>
    <property type="match status" value="1"/>
</dbReference>
<proteinExistence type="inferred from homology"/>
<dbReference type="InterPro" id="IPR004330">
    <property type="entry name" value="FAR1_DNA_bnd_dom"/>
</dbReference>
<evidence type="ECO:0000259" key="8">
    <source>
        <dbReference type="PROSITE" id="PS50966"/>
    </source>
</evidence>
<dbReference type="GO" id="GO:0008270">
    <property type="term" value="F:zinc ion binding"/>
    <property type="evidence" value="ECO:0007669"/>
    <property type="project" value="UniProtKB-UniRule"/>
</dbReference>
<dbReference type="InterPro" id="IPR006564">
    <property type="entry name" value="Znf_PMZ"/>
</dbReference>
<evidence type="ECO:0000256" key="7">
    <source>
        <dbReference type="SAM" id="MobiDB-lite"/>
    </source>
</evidence>
<gene>
    <name evidence="9" type="ORF">Ddye_018705</name>
</gene>
<dbReference type="Proteomes" id="UP001280121">
    <property type="component" value="Unassembled WGS sequence"/>
</dbReference>